<protein>
    <recommendedName>
        <fullName evidence="2">DUF6299 domain-containing protein</fullName>
    </recommendedName>
</protein>
<feature type="domain" description="DUF6299" evidence="2">
    <location>
        <begin position="31"/>
        <end position="148"/>
    </location>
</feature>
<dbReference type="RefSeq" id="WP_071380225.1">
    <property type="nucleotide sequence ID" value="NZ_MLYO01000016.1"/>
</dbReference>
<name>A0A1S2QIX4_9ACTN</name>
<feature type="signal peptide" evidence="1">
    <location>
        <begin position="1"/>
        <end position="26"/>
    </location>
</feature>
<dbReference type="Proteomes" id="UP000179642">
    <property type="component" value="Unassembled WGS sequence"/>
</dbReference>
<feature type="chain" id="PRO_5010302415" description="DUF6299 domain-containing protein" evidence="1">
    <location>
        <begin position="27"/>
        <end position="149"/>
    </location>
</feature>
<keyword evidence="4" id="KW-1185">Reference proteome</keyword>
<dbReference type="AlphaFoldDB" id="A0A1S2QIX4"/>
<organism evidence="3 4">
    <name type="scientific">Streptomyces monashensis</name>
    <dbReference type="NCBI Taxonomy" id="1678012"/>
    <lineage>
        <taxon>Bacteria</taxon>
        <taxon>Bacillati</taxon>
        <taxon>Actinomycetota</taxon>
        <taxon>Actinomycetes</taxon>
        <taxon>Kitasatosporales</taxon>
        <taxon>Streptomycetaceae</taxon>
        <taxon>Streptomyces</taxon>
    </lineage>
</organism>
<reference evidence="3 4" key="1">
    <citation type="submission" date="2016-10" db="EMBL/GenBank/DDBJ databases">
        <title>Genome sequence of Streptomyces sp. MUSC 1.</title>
        <authorList>
            <person name="Lee L.-H."/>
            <person name="Ser H.-L."/>
            <person name="Law J.W.-F."/>
        </authorList>
    </citation>
    <scope>NUCLEOTIDE SEQUENCE [LARGE SCALE GENOMIC DNA]</scope>
    <source>
        <strain evidence="3 4">MUSC 1</strain>
    </source>
</reference>
<evidence type="ECO:0000259" key="2">
    <source>
        <dbReference type="Pfam" id="PF19816"/>
    </source>
</evidence>
<sequence length="149" mass="14809">MPVRPALASALGAAALLCAAVGPAGAAPAAPSETVTVDATGKLASDGTVTLSGTYRCTAGTGPVFVSSSISQGDARVRYGIGGSGAQCDGAEHHWKNSGKPGDETLKTGKAHVQATLMELKPTDTGLIGNLPLPAFHATADRDVSLAKQ</sequence>
<keyword evidence="1" id="KW-0732">Signal</keyword>
<comment type="caution">
    <text evidence="3">The sequence shown here is derived from an EMBL/GenBank/DDBJ whole genome shotgun (WGS) entry which is preliminary data.</text>
</comment>
<dbReference type="EMBL" id="MLYO01000016">
    <property type="protein sequence ID" value="OIK06098.1"/>
    <property type="molecule type" value="Genomic_DNA"/>
</dbReference>
<dbReference type="InterPro" id="IPR046266">
    <property type="entry name" value="DUF6299"/>
</dbReference>
<evidence type="ECO:0000256" key="1">
    <source>
        <dbReference type="SAM" id="SignalP"/>
    </source>
</evidence>
<accession>A0A1S2QIX4</accession>
<evidence type="ECO:0000313" key="3">
    <source>
        <dbReference type="EMBL" id="OIK06098.1"/>
    </source>
</evidence>
<proteinExistence type="predicted"/>
<gene>
    <name evidence="3" type="ORF">BIV23_08870</name>
</gene>
<dbReference type="Pfam" id="PF19816">
    <property type="entry name" value="DUF6299"/>
    <property type="match status" value="1"/>
</dbReference>
<dbReference type="OrthoDB" id="3873198at2"/>
<evidence type="ECO:0000313" key="4">
    <source>
        <dbReference type="Proteomes" id="UP000179642"/>
    </source>
</evidence>